<keyword evidence="4" id="KW-1185">Reference proteome</keyword>
<protein>
    <submittedName>
        <fullName evidence="3">Uncharacterized protein</fullName>
    </submittedName>
</protein>
<sequence length="163" mass="17720">MSAISARIANLNTALGRAQNQIGAANANAVARVAALSKFESKESGPDICQWLHVIEEYLNATPNAEYLRIVSSYLDGKRRSYWISAWEAWQAADPGAYLGSAVPGSFVGNARHIARDCEEGPPKAGAGKGKGQKKGNKKSEKGFQKDQPTHDSCLVRRTLYWI</sequence>
<accession>A0A1Y1IX04</accession>
<evidence type="ECO:0000313" key="4">
    <source>
        <dbReference type="Proteomes" id="UP000054558"/>
    </source>
</evidence>
<dbReference type="AlphaFoldDB" id="A0A1Y1IX04"/>
<feature type="region of interest" description="Disordered" evidence="2">
    <location>
        <begin position="118"/>
        <end position="151"/>
    </location>
</feature>
<evidence type="ECO:0000313" key="3">
    <source>
        <dbReference type="EMBL" id="GAQ93277.1"/>
    </source>
</evidence>
<feature type="compositionally biased region" description="Basic and acidic residues" evidence="2">
    <location>
        <begin position="138"/>
        <end position="150"/>
    </location>
</feature>
<feature type="coiled-coil region" evidence="1">
    <location>
        <begin position="1"/>
        <end position="28"/>
    </location>
</feature>
<evidence type="ECO:0000256" key="2">
    <source>
        <dbReference type="SAM" id="MobiDB-lite"/>
    </source>
</evidence>
<evidence type="ECO:0000256" key="1">
    <source>
        <dbReference type="SAM" id="Coils"/>
    </source>
</evidence>
<proteinExistence type="predicted"/>
<organism evidence="3 4">
    <name type="scientific">Klebsormidium nitens</name>
    <name type="common">Green alga</name>
    <name type="synonym">Ulothrix nitens</name>
    <dbReference type="NCBI Taxonomy" id="105231"/>
    <lineage>
        <taxon>Eukaryota</taxon>
        <taxon>Viridiplantae</taxon>
        <taxon>Streptophyta</taxon>
        <taxon>Klebsormidiophyceae</taxon>
        <taxon>Klebsormidiales</taxon>
        <taxon>Klebsormidiaceae</taxon>
        <taxon>Klebsormidium</taxon>
    </lineage>
</organism>
<reference evidence="3 4" key="1">
    <citation type="journal article" date="2014" name="Nat. Commun.">
        <title>Klebsormidium flaccidum genome reveals primary factors for plant terrestrial adaptation.</title>
        <authorList>
            <person name="Hori K."/>
            <person name="Maruyama F."/>
            <person name="Fujisawa T."/>
            <person name="Togashi T."/>
            <person name="Yamamoto N."/>
            <person name="Seo M."/>
            <person name="Sato S."/>
            <person name="Yamada T."/>
            <person name="Mori H."/>
            <person name="Tajima N."/>
            <person name="Moriyama T."/>
            <person name="Ikeuchi M."/>
            <person name="Watanabe M."/>
            <person name="Wada H."/>
            <person name="Kobayashi K."/>
            <person name="Saito M."/>
            <person name="Masuda T."/>
            <person name="Sasaki-Sekimoto Y."/>
            <person name="Mashiguchi K."/>
            <person name="Awai K."/>
            <person name="Shimojima M."/>
            <person name="Masuda S."/>
            <person name="Iwai M."/>
            <person name="Nobusawa T."/>
            <person name="Narise T."/>
            <person name="Kondo S."/>
            <person name="Saito H."/>
            <person name="Sato R."/>
            <person name="Murakawa M."/>
            <person name="Ihara Y."/>
            <person name="Oshima-Yamada Y."/>
            <person name="Ohtaka K."/>
            <person name="Satoh M."/>
            <person name="Sonobe K."/>
            <person name="Ishii M."/>
            <person name="Ohtani R."/>
            <person name="Kanamori-Sato M."/>
            <person name="Honoki R."/>
            <person name="Miyazaki D."/>
            <person name="Mochizuki H."/>
            <person name="Umetsu J."/>
            <person name="Higashi K."/>
            <person name="Shibata D."/>
            <person name="Kamiya Y."/>
            <person name="Sato N."/>
            <person name="Nakamura Y."/>
            <person name="Tabata S."/>
            <person name="Ida S."/>
            <person name="Kurokawa K."/>
            <person name="Ohta H."/>
        </authorList>
    </citation>
    <scope>NUCLEOTIDE SEQUENCE [LARGE SCALE GENOMIC DNA]</scope>
    <source>
        <strain evidence="3 4">NIES-2285</strain>
    </source>
</reference>
<keyword evidence="1" id="KW-0175">Coiled coil</keyword>
<dbReference type="Proteomes" id="UP000054558">
    <property type="component" value="Unassembled WGS sequence"/>
</dbReference>
<name>A0A1Y1IX04_KLENI</name>
<dbReference type="EMBL" id="DF238359">
    <property type="protein sequence ID" value="GAQ93277.1"/>
    <property type="molecule type" value="Genomic_DNA"/>
</dbReference>
<gene>
    <name evidence="3" type="ORF">KFL_014100010</name>
</gene>